<reference evidence="2" key="1">
    <citation type="submission" date="2020-03" db="EMBL/GenBank/DDBJ databases">
        <title>The deep terrestrial virosphere.</title>
        <authorList>
            <person name="Holmfeldt K."/>
            <person name="Nilsson E."/>
            <person name="Simone D."/>
            <person name="Lopez-Fernandez M."/>
            <person name="Wu X."/>
            <person name="de Brujin I."/>
            <person name="Lundin D."/>
            <person name="Andersson A."/>
            <person name="Bertilsson S."/>
            <person name="Dopson M."/>
        </authorList>
    </citation>
    <scope>NUCLEOTIDE SEQUENCE</scope>
    <source>
        <strain evidence="1">MM415A04507</strain>
        <strain evidence="2">MM415B02232</strain>
    </source>
</reference>
<protein>
    <submittedName>
        <fullName evidence="2">Uncharacterized protein</fullName>
    </submittedName>
</protein>
<evidence type="ECO:0000313" key="1">
    <source>
        <dbReference type="EMBL" id="QJA69547.1"/>
    </source>
</evidence>
<name>A0A6M3KT45_9ZZZZ</name>
<dbReference type="AlphaFoldDB" id="A0A6M3KT45"/>
<dbReference type="EMBL" id="MT141715">
    <property type="protein sequence ID" value="QJA69547.1"/>
    <property type="molecule type" value="Genomic_DNA"/>
</dbReference>
<proteinExistence type="predicted"/>
<dbReference type="EMBL" id="MT142567">
    <property type="protein sequence ID" value="QJA85313.1"/>
    <property type="molecule type" value="Genomic_DNA"/>
</dbReference>
<sequence>MTDWSIFWCLKSEELDALNKYQVDTYGVKIAIPPLPKAKINVETEGLQELTKIMKWKPNPMRRVE</sequence>
<evidence type="ECO:0000313" key="2">
    <source>
        <dbReference type="EMBL" id="QJA85313.1"/>
    </source>
</evidence>
<accession>A0A6M3KT45</accession>
<organism evidence="2">
    <name type="scientific">viral metagenome</name>
    <dbReference type="NCBI Taxonomy" id="1070528"/>
    <lineage>
        <taxon>unclassified sequences</taxon>
        <taxon>metagenomes</taxon>
        <taxon>organismal metagenomes</taxon>
    </lineage>
</organism>
<gene>
    <name evidence="1" type="ORF">MM415A04507_0006</name>
    <name evidence="2" type="ORF">MM415B02232_0012</name>
</gene>